<dbReference type="EMBL" id="SGKU01000027">
    <property type="protein sequence ID" value="NFA42998.1"/>
    <property type="molecule type" value="Genomic_DNA"/>
</dbReference>
<protein>
    <submittedName>
        <fullName evidence="1">Phage tail assembly protein</fullName>
    </submittedName>
</protein>
<organism evidence="1 2">
    <name type="scientific">Clostridium botulinum</name>
    <dbReference type="NCBI Taxonomy" id="1491"/>
    <lineage>
        <taxon>Bacteria</taxon>
        <taxon>Bacillati</taxon>
        <taxon>Bacillota</taxon>
        <taxon>Clostridia</taxon>
        <taxon>Eubacteriales</taxon>
        <taxon>Clostridiaceae</taxon>
        <taxon>Clostridium</taxon>
    </lineage>
</organism>
<accession>A0A6M0SPT7</accession>
<proteinExistence type="predicted"/>
<gene>
    <name evidence="1" type="ORF">EXM65_10515</name>
</gene>
<sequence>MEENNNVLKLRKPVMIDGEEKAEIKYDFDELTGENLENGFKTAIKSGYVVSASYELDPIIGAHMFAEAAGIAYTDVKRFGFSDYSKAASLARDFFIQGLGGYQDESI</sequence>
<dbReference type="AlphaFoldDB" id="A0A6M0SPT7"/>
<dbReference type="Proteomes" id="UP000472355">
    <property type="component" value="Unassembled WGS sequence"/>
</dbReference>
<evidence type="ECO:0000313" key="1">
    <source>
        <dbReference type="EMBL" id="NFA42998.1"/>
    </source>
</evidence>
<comment type="caution">
    <text evidence="1">The sequence shown here is derived from an EMBL/GenBank/DDBJ whole genome shotgun (WGS) entry which is preliminary data.</text>
</comment>
<evidence type="ECO:0000313" key="2">
    <source>
        <dbReference type="Proteomes" id="UP000472355"/>
    </source>
</evidence>
<name>A0A6M0SPT7_CLOBO</name>
<reference evidence="1 2" key="1">
    <citation type="submission" date="2019-02" db="EMBL/GenBank/DDBJ databases">
        <title>Genome sequencing of Clostridium botulinum clinical isolates.</title>
        <authorList>
            <person name="Brunt J."/>
            <person name="Van Vliet A.H.M."/>
            <person name="Stringer S.C."/>
            <person name="Grant K.A."/>
            <person name="Carter A.C."/>
            <person name="Peck M.W."/>
        </authorList>
    </citation>
    <scope>NUCLEOTIDE SEQUENCE [LARGE SCALE GENOMIC DNA]</scope>
    <source>
        <strain evidence="1 2">H113700579</strain>
    </source>
</reference>